<protein>
    <submittedName>
        <fullName evidence="2">Uncharacterized protein</fullName>
    </submittedName>
</protein>
<evidence type="ECO:0000256" key="1">
    <source>
        <dbReference type="SAM" id="SignalP"/>
    </source>
</evidence>
<dbReference type="InterPro" id="IPR035986">
    <property type="entry name" value="PKD_dom_sf"/>
</dbReference>
<dbReference type="SUPFAM" id="SSF49299">
    <property type="entry name" value="PKD domain"/>
    <property type="match status" value="1"/>
</dbReference>
<dbReference type="EMBL" id="JARRAF010000001">
    <property type="protein sequence ID" value="MDK2122491.1"/>
    <property type="molecule type" value="Genomic_DNA"/>
</dbReference>
<keyword evidence="3" id="KW-1185">Reference proteome</keyword>
<evidence type="ECO:0000313" key="3">
    <source>
        <dbReference type="Proteomes" id="UP001172778"/>
    </source>
</evidence>
<dbReference type="Proteomes" id="UP001172778">
    <property type="component" value="Unassembled WGS sequence"/>
</dbReference>
<dbReference type="Gene3D" id="2.60.40.10">
    <property type="entry name" value="Immunoglobulins"/>
    <property type="match status" value="2"/>
</dbReference>
<feature type="signal peptide" evidence="1">
    <location>
        <begin position="1"/>
        <end position="20"/>
    </location>
</feature>
<accession>A0ABT7DQZ3</accession>
<organism evidence="2 3">
    <name type="scientific">Parachitinimonas caeni</name>
    <dbReference type="NCBI Taxonomy" id="3031301"/>
    <lineage>
        <taxon>Bacteria</taxon>
        <taxon>Pseudomonadati</taxon>
        <taxon>Pseudomonadota</taxon>
        <taxon>Betaproteobacteria</taxon>
        <taxon>Neisseriales</taxon>
        <taxon>Chitinibacteraceae</taxon>
        <taxon>Parachitinimonas</taxon>
    </lineage>
</organism>
<proteinExistence type="predicted"/>
<evidence type="ECO:0000313" key="2">
    <source>
        <dbReference type="EMBL" id="MDK2122491.1"/>
    </source>
</evidence>
<name>A0ABT7DQZ3_9NEIS</name>
<feature type="chain" id="PRO_5045369324" evidence="1">
    <location>
        <begin position="21"/>
        <end position="617"/>
    </location>
</feature>
<dbReference type="RefSeq" id="WP_284098779.1">
    <property type="nucleotide sequence ID" value="NZ_JARRAF010000001.1"/>
</dbReference>
<dbReference type="Pfam" id="PF22352">
    <property type="entry name" value="K319L-like_PKD"/>
    <property type="match status" value="2"/>
</dbReference>
<comment type="caution">
    <text evidence="2">The sequence shown here is derived from an EMBL/GenBank/DDBJ whole genome shotgun (WGS) entry which is preliminary data.</text>
</comment>
<reference evidence="2" key="1">
    <citation type="submission" date="2023-03" db="EMBL/GenBank/DDBJ databases">
        <title>Chitinimonas shenzhenensis gen. nov., sp. nov., a novel member of family Burkholderiaceae isolated from activated sludge collected in Shen Zhen, China.</title>
        <authorList>
            <person name="Wang X."/>
        </authorList>
    </citation>
    <scope>NUCLEOTIDE SEQUENCE</scope>
    <source>
        <strain evidence="2">DQS-5</strain>
    </source>
</reference>
<sequence length="617" mass="65812">MTARLLGLTLSLLVSGSAWSINSLSLNSDPSDFVLIGKSRNFTESSGSYSATSNSVTFTSATSSSQSWTIELSGPNGAQLSSGPYWGADSYTTQSSTVPHINIVGEGRKCPKATGRFWIDQISYRSDGVIDKLSARFTQSCVGGVGSLRGAIAFNSDNPPQTELAMVVYVSDPTQEGQQAVLDGSLVFSPNGKITSYKWTQTGGSKVTLDSSTVNPRQVFTVPQVDPEGEDLQFQLEATDEAGGTGSILTTVRGTSKNARQTGMMLFGATGEYITGGINQSATLAGGYTFTPKKEASDNAILFRIDSADKTKWWNLSFAAINKAELAVGSYAGTERYPFQASTLPGLDISGSGRGCNKSKGSFTVLDYAVTGGTVDRFAAEFVQYCDSATIPLRGYLYYNYLPPNPPVASAGPDQTVRAGDDVTLTAIDSSDVAPGKIASYYWRQLSGTPVVLVDNTTVNPKFIAPGLTASETLKFRVRVTDNQGYTGVDDVEITINPNPEIPEAPQFTAQIGGTPEATDLSVRIRVAAADVSKDGALFVAARVGEQIYAFNGNTWQRWTFGPVPSAKSGPLRDSTFPLLRNTDVRGLSGVMVFAGYGSSSEDMLRNRRYQLVHTFP</sequence>
<dbReference type="InterPro" id="IPR013783">
    <property type="entry name" value="Ig-like_fold"/>
</dbReference>
<gene>
    <name evidence="2" type="ORF">PZA18_00335</name>
</gene>
<keyword evidence="1" id="KW-0732">Signal</keyword>